<dbReference type="EMBL" id="SRID01000592">
    <property type="protein sequence ID" value="TGA84721.1"/>
    <property type="molecule type" value="Genomic_DNA"/>
</dbReference>
<reference evidence="8 9" key="1">
    <citation type="submission" date="2019-03" db="EMBL/GenBank/DDBJ databases">
        <authorList>
            <person name="Gonzalez-Pimentel J.L."/>
        </authorList>
    </citation>
    <scope>NUCLEOTIDE SEQUENCE [LARGE SCALE GENOMIC DNA]</scope>
    <source>
        <strain evidence="8 9">JCM 31289</strain>
    </source>
</reference>
<feature type="modified residue" description="N6-(pyridoxal phosphate)lysine" evidence="6">
    <location>
        <position position="171"/>
    </location>
</feature>
<dbReference type="Gene3D" id="3.40.640.10">
    <property type="entry name" value="Type I PLP-dependent aspartate aminotransferase-like (Major domain)"/>
    <property type="match status" value="1"/>
</dbReference>
<evidence type="ECO:0000256" key="5">
    <source>
        <dbReference type="ARBA" id="ARBA00022898"/>
    </source>
</evidence>
<organism evidence="8 9">
    <name type="scientific">Streptomyces palmae</name>
    <dbReference type="NCBI Taxonomy" id="1701085"/>
    <lineage>
        <taxon>Bacteria</taxon>
        <taxon>Bacillati</taxon>
        <taxon>Actinomycetota</taxon>
        <taxon>Actinomycetes</taxon>
        <taxon>Kitasatosporales</taxon>
        <taxon>Streptomycetaceae</taxon>
        <taxon>Streptomyces</taxon>
    </lineage>
</organism>
<evidence type="ECO:0000256" key="1">
    <source>
        <dbReference type="ARBA" id="ARBA00001933"/>
    </source>
</evidence>
<dbReference type="PANTHER" id="PTHR21152:SF24">
    <property type="entry name" value="ALANINE--GLYOXYLATE AMINOTRANSFERASE 1"/>
    <property type="match status" value="1"/>
</dbReference>
<protein>
    <submittedName>
        <fullName evidence="8">Alanine--glyoxylate aminotransferase family protein</fullName>
    </submittedName>
</protein>
<keyword evidence="3 8" id="KW-0032">Aminotransferase</keyword>
<feature type="domain" description="Aminotransferase class V" evidence="7">
    <location>
        <begin position="78"/>
        <end position="192"/>
    </location>
</feature>
<keyword evidence="5 6" id="KW-0663">Pyridoxal phosphate</keyword>
<dbReference type="InterPro" id="IPR000192">
    <property type="entry name" value="Aminotrans_V_dom"/>
</dbReference>
<comment type="cofactor">
    <cofactor evidence="1 6">
        <name>pyridoxal 5'-phosphate</name>
        <dbReference type="ChEBI" id="CHEBI:597326"/>
    </cofactor>
</comment>
<keyword evidence="4 8" id="KW-0808">Transferase</keyword>
<dbReference type="InterPro" id="IPR015424">
    <property type="entry name" value="PyrdxlP-dep_Trfase"/>
</dbReference>
<evidence type="ECO:0000313" key="8">
    <source>
        <dbReference type="EMBL" id="TGA84721.1"/>
    </source>
</evidence>
<name>A0A4Z0FP26_9ACTN</name>
<dbReference type="InterPro" id="IPR024169">
    <property type="entry name" value="SP_NH2Trfase/AEP_transaminase"/>
</dbReference>
<evidence type="ECO:0000256" key="6">
    <source>
        <dbReference type="PIRSR" id="PIRSR000524-50"/>
    </source>
</evidence>
<evidence type="ECO:0000259" key="7">
    <source>
        <dbReference type="Pfam" id="PF00266"/>
    </source>
</evidence>
<gene>
    <name evidence="8" type="ORF">E4099_31290</name>
</gene>
<accession>A0A4Z0FP26</accession>
<dbReference type="RefSeq" id="WP_135342474.1">
    <property type="nucleotide sequence ID" value="NZ_JBHLTX010000036.1"/>
</dbReference>
<dbReference type="AlphaFoldDB" id="A0A4Z0FP26"/>
<keyword evidence="9" id="KW-1185">Reference proteome</keyword>
<dbReference type="Pfam" id="PF00266">
    <property type="entry name" value="Aminotran_5"/>
    <property type="match status" value="1"/>
</dbReference>
<dbReference type="GO" id="GO:0004760">
    <property type="term" value="F:L-serine-pyruvate transaminase activity"/>
    <property type="evidence" value="ECO:0007669"/>
    <property type="project" value="TreeGrafter"/>
</dbReference>
<dbReference type="OrthoDB" id="9766472at2"/>
<evidence type="ECO:0000313" key="9">
    <source>
        <dbReference type="Proteomes" id="UP000297948"/>
    </source>
</evidence>
<evidence type="ECO:0000256" key="2">
    <source>
        <dbReference type="ARBA" id="ARBA00009236"/>
    </source>
</evidence>
<dbReference type="PIRSF" id="PIRSF000524">
    <property type="entry name" value="SPT"/>
    <property type="match status" value="1"/>
</dbReference>
<dbReference type="Gene3D" id="3.90.1150.10">
    <property type="entry name" value="Aspartate Aminotransferase, domain 1"/>
    <property type="match status" value="1"/>
</dbReference>
<comment type="similarity">
    <text evidence="2">Belongs to the class-V pyridoxal-phosphate-dependent aminotransferase family.</text>
</comment>
<dbReference type="SUPFAM" id="SSF53383">
    <property type="entry name" value="PLP-dependent transferases"/>
    <property type="match status" value="1"/>
</dbReference>
<sequence length="379" mass="39375">MSQSQHPLLDLPPLTAERFAAIERRVAGVLRTEADVLITQGEALLPLEGAIRSAAHPGSTALNVITGPYGQTFGGWLRDCGATVVDIEVPFHTAASAELIAAALREHPETELVSLVHAEAATGNTNPVAEIGQVVREHGALLMLDAVASVAAEPLETDAWGVDLCVIGAQKAMGGPAGVSAVSVSERAWERIRANPRAPRRSYLSLLDWKDRWIDAGRTALPHAPAQLEMLALEASIGRIEETGGLSAAIARHRAAAAATRAGTLALHPADTPEPLRLRPYVTEARDAAPVATTLRVPDTLDARELVAAAVAGTGLPMVAGGGALAKEMIRLNHYGPDATLETVVRSLTGLSTALRAAGLTTDPDAATAAAEAAWSTVA</sequence>
<dbReference type="GO" id="GO:0008453">
    <property type="term" value="F:alanine-glyoxylate transaminase activity"/>
    <property type="evidence" value="ECO:0007669"/>
    <property type="project" value="TreeGrafter"/>
</dbReference>
<comment type="caution">
    <text evidence="8">The sequence shown here is derived from an EMBL/GenBank/DDBJ whole genome shotgun (WGS) entry which is preliminary data.</text>
</comment>
<dbReference type="Proteomes" id="UP000297948">
    <property type="component" value="Unassembled WGS sequence"/>
</dbReference>
<dbReference type="GO" id="GO:0019265">
    <property type="term" value="P:glycine biosynthetic process, by transamination of glyoxylate"/>
    <property type="evidence" value="ECO:0007669"/>
    <property type="project" value="TreeGrafter"/>
</dbReference>
<evidence type="ECO:0000256" key="4">
    <source>
        <dbReference type="ARBA" id="ARBA00022679"/>
    </source>
</evidence>
<proteinExistence type="inferred from homology"/>
<dbReference type="InterPro" id="IPR015421">
    <property type="entry name" value="PyrdxlP-dep_Trfase_major"/>
</dbReference>
<dbReference type="InterPro" id="IPR015422">
    <property type="entry name" value="PyrdxlP-dep_Trfase_small"/>
</dbReference>
<dbReference type="PANTHER" id="PTHR21152">
    <property type="entry name" value="AMINOTRANSFERASE CLASS V"/>
    <property type="match status" value="1"/>
</dbReference>
<evidence type="ECO:0000256" key="3">
    <source>
        <dbReference type="ARBA" id="ARBA00022576"/>
    </source>
</evidence>